<feature type="compositionally biased region" description="Low complexity" evidence="2">
    <location>
        <begin position="22"/>
        <end position="34"/>
    </location>
</feature>
<dbReference type="Pfam" id="PF05004">
    <property type="entry name" value="IFRD"/>
    <property type="match status" value="1"/>
</dbReference>
<organism evidence="5 6">
    <name type="scientific">Crotalaria pallida</name>
    <name type="common">Smooth rattlebox</name>
    <name type="synonym">Crotalaria striata</name>
    <dbReference type="NCBI Taxonomy" id="3830"/>
    <lineage>
        <taxon>Eukaryota</taxon>
        <taxon>Viridiplantae</taxon>
        <taxon>Streptophyta</taxon>
        <taxon>Embryophyta</taxon>
        <taxon>Tracheophyta</taxon>
        <taxon>Spermatophyta</taxon>
        <taxon>Magnoliopsida</taxon>
        <taxon>eudicotyledons</taxon>
        <taxon>Gunneridae</taxon>
        <taxon>Pentapetalae</taxon>
        <taxon>rosids</taxon>
        <taxon>fabids</taxon>
        <taxon>Fabales</taxon>
        <taxon>Fabaceae</taxon>
        <taxon>Papilionoideae</taxon>
        <taxon>50 kb inversion clade</taxon>
        <taxon>genistoids sensu lato</taxon>
        <taxon>core genistoids</taxon>
        <taxon>Crotalarieae</taxon>
        <taxon>Crotalaria</taxon>
    </lineage>
</organism>
<dbReference type="InterPro" id="IPR016024">
    <property type="entry name" value="ARM-type_fold"/>
</dbReference>
<dbReference type="AlphaFoldDB" id="A0AAN9J434"/>
<keyword evidence="6" id="KW-1185">Reference proteome</keyword>
<dbReference type="EMBL" id="JAYWIO010000001">
    <property type="protein sequence ID" value="KAK7291058.1"/>
    <property type="molecule type" value="Genomic_DNA"/>
</dbReference>
<evidence type="ECO:0000259" key="4">
    <source>
        <dbReference type="Pfam" id="PF05004"/>
    </source>
</evidence>
<accession>A0AAN9J434</accession>
<comment type="caution">
    <text evidence="5">The sequence shown here is derived from an EMBL/GenBank/DDBJ whole genome shotgun (WGS) entry which is preliminary data.</text>
</comment>
<dbReference type="InterPro" id="IPR007701">
    <property type="entry name" value="Interferon-rel_develop_reg_N"/>
</dbReference>
<comment type="similarity">
    <text evidence="1">Belongs to the IFRD family.</text>
</comment>
<protein>
    <recommendedName>
        <fullName evidence="7">Interferon-related developmental regulator 1</fullName>
    </recommendedName>
</protein>
<dbReference type="SUPFAM" id="SSF48371">
    <property type="entry name" value="ARM repeat"/>
    <property type="match status" value="1"/>
</dbReference>
<evidence type="ECO:0008006" key="7">
    <source>
        <dbReference type="Google" id="ProtNLM"/>
    </source>
</evidence>
<name>A0AAN9J434_CROPI</name>
<dbReference type="InterPro" id="IPR006921">
    <property type="entry name" value="Interferon-rel_develop_reg_C"/>
</dbReference>
<proteinExistence type="inferred from homology"/>
<feature type="region of interest" description="Disordered" evidence="2">
    <location>
        <begin position="1"/>
        <end position="34"/>
    </location>
</feature>
<dbReference type="InterPro" id="IPR039777">
    <property type="entry name" value="IFRD"/>
</dbReference>
<dbReference type="PANTHER" id="PTHR12354">
    <property type="entry name" value="INTERFERON-RELATED DEVELOPMENTAL REGULATOR"/>
    <property type="match status" value="1"/>
</dbReference>
<evidence type="ECO:0000256" key="2">
    <source>
        <dbReference type="SAM" id="MobiDB-lite"/>
    </source>
</evidence>
<sequence>MGKRNSQRNKNATMWDSDDDSSVSSSSTARTDVASMSGTEEVVFDQDTLLDQALDALDEKRGATREKALSVIVDAFNSNLQHQFVDKKFATLLHQCLASIKKGSKKATAKEIALASHAIGLLALTVGCGDNAREIFEESVRPLDEYLTSKSDVTRIPSLLECLAVITFVGGNDQEETERSMDLLWRVIHPKLGSNVVAVKPSAPLITAVVTAWSFLLSTLSELKLNSKNWQNSISYLSGLLDKEDRPVRIAAGEALALIFEIGNIEKFSAESKSSIDITQEESKQQESYIHLQGLKGKVINQVKNLAVEAGGKGSAKKDLNSQRSLFRDIEEFFEYGYLPEISMKIGGDSLQTSSWSQMIQLNYLKHFLGGGFIKHMQENEFLHDVFDFTPKRRLNNNEQRMSSGEKRMFKSPNSFLNKARTQLLNKQRLLSEGRNLGHYAANVIDE</sequence>
<evidence type="ECO:0000313" key="6">
    <source>
        <dbReference type="Proteomes" id="UP001372338"/>
    </source>
</evidence>
<feature type="domain" description="Interferon-related developmental regulator N-terminal" evidence="4">
    <location>
        <begin position="23"/>
        <end position="335"/>
    </location>
</feature>
<evidence type="ECO:0000256" key="1">
    <source>
        <dbReference type="ARBA" id="ARBA00008828"/>
    </source>
</evidence>
<reference evidence="5 6" key="1">
    <citation type="submission" date="2024-01" db="EMBL/GenBank/DDBJ databases">
        <title>The genomes of 5 underutilized Papilionoideae crops provide insights into root nodulation and disease resistanc.</title>
        <authorList>
            <person name="Yuan L."/>
        </authorList>
    </citation>
    <scope>NUCLEOTIDE SEQUENCE [LARGE SCALE GENOMIC DNA]</scope>
    <source>
        <strain evidence="5">ZHUSHIDOU_FW_LH</strain>
        <tissue evidence="5">Leaf</tissue>
    </source>
</reference>
<evidence type="ECO:0000313" key="5">
    <source>
        <dbReference type="EMBL" id="KAK7291058.1"/>
    </source>
</evidence>
<dbReference type="PANTHER" id="PTHR12354:SF1">
    <property type="entry name" value="INTERFERON-RELATED DEVELOPMENTAL REGULATOR 1"/>
    <property type="match status" value="1"/>
</dbReference>
<evidence type="ECO:0000259" key="3">
    <source>
        <dbReference type="Pfam" id="PF04836"/>
    </source>
</evidence>
<dbReference type="Proteomes" id="UP001372338">
    <property type="component" value="Unassembled WGS sequence"/>
</dbReference>
<gene>
    <name evidence="5" type="ORF">RIF29_05922</name>
</gene>
<dbReference type="Pfam" id="PF04836">
    <property type="entry name" value="IFRD_C"/>
    <property type="match status" value="1"/>
</dbReference>
<feature type="domain" description="Interferon-related developmental regulator C-terminal" evidence="3">
    <location>
        <begin position="380"/>
        <end position="429"/>
    </location>
</feature>